<evidence type="ECO:0000313" key="4">
    <source>
        <dbReference type="Proteomes" id="UP000029714"/>
    </source>
</evidence>
<reference evidence="3 4" key="1">
    <citation type="journal article" date="2014" name="Genome Announc.">
        <title>Draft genome sequences of eight enterohepatic helicobacter species isolated from both laboratory and wild rodents.</title>
        <authorList>
            <person name="Sheh A."/>
            <person name="Shen Z."/>
            <person name="Fox J.G."/>
        </authorList>
    </citation>
    <scope>NUCLEOTIDE SEQUENCE [LARGE SCALE GENOMIC DNA]</scope>
    <source>
        <strain evidence="3 4">MIT 97-6194</strain>
    </source>
</reference>
<name>A0A347VRV7_9HELI</name>
<evidence type="ECO:0000256" key="1">
    <source>
        <dbReference type="SAM" id="Phobius"/>
    </source>
</evidence>
<evidence type="ECO:0000313" key="3">
    <source>
        <dbReference type="EMBL" id="TLD93622.1"/>
    </source>
</evidence>
<accession>A0A347VRV7</accession>
<dbReference type="Proteomes" id="UP000029714">
    <property type="component" value="Unassembled WGS sequence"/>
</dbReference>
<keyword evidence="1" id="KW-0812">Transmembrane</keyword>
<organism evidence="3 4">
    <name type="scientific">Helicobacter saguini</name>
    <dbReference type="NCBI Taxonomy" id="1548018"/>
    <lineage>
        <taxon>Bacteria</taxon>
        <taxon>Pseudomonadati</taxon>
        <taxon>Campylobacterota</taxon>
        <taxon>Epsilonproteobacteria</taxon>
        <taxon>Campylobacterales</taxon>
        <taxon>Helicobacteraceae</taxon>
        <taxon>Helicobacter</taxon>
    </lineage>
</organism>
<protein>
    <submittedName>
        <fullName evidence="3">Uncharacterized protein</fullName>
    </submittedName>
</protein>
<dbReference type="Proteomes" id="UP000477070">
    <property type="component" value="Unassembled WGS sequence"/>
</dbReference>
<comment type="caution">
    <text evidence="3">The sequence shown here is derived from an EMBL/GenBank/DDBJ whole genome shotgun (WGS) entry which is preliminary data.</text>
</comment>
<dbReference type="OrthoDB" id="9993200at2"/>
<feature type="transmembrane region" description="Helical" evidence="1">
    <location>
        <begin position="50"/>
        <end position="76"/>
    </location>
</feature>
<feature type="transmembrane region" description="Helical" evidence="1">
    <location>
        <begin position="17"/>
        <end position="38"/>
    </location>
</feature>
<keyword evidence="1" id="KW-0472">Membrane</keyword>
<dbReference type="EMBL" id="JRMP02000013">
    <property type="protein sequence ID" value="TLD93622.1"/>
    <property type="molecule type" value="Genomic_DNA"/>
</dbReference>
<dbReference type="RefSeq" id="WP_034573489.1">
    <property type="nucleotide sequence ID" value="NZ_JRMP02000013.1"/>
</dbReference>
<gene>
    <name evidence="2" type="ORF">DCO61_02485</name>
    <name evidence="3" type="ORF">LS64_008305</name>
</gene>
<sequence>MSEQQVNIKVDNGSSGLVGLALAFFFSVVGAFFAWWMIAKYSFAKSFLYALGYTILFTISIVLCFFVIGFIMLPIVEIIMLVMVYKACSNQSVVVQMPSIETKESA</sequence>
<reference evidence="3 4" key="2">
    <citation type="journal article" date="2016" name="Infect. Immun.">
        <title>Helicobacter saguini, a Novel Helicobacter Isolated from Cotton-Top Tamarins with Ulcerative Colitis, Has Proinflammatory Properties and Induces Typhlocolitis and Dysplasia in Gnotobiotic IL-10-/- Mice.</title>
        <authorList>
            <person name="Shen Z."/>
            <person name="Mannion A."/>
            <person name="Whary M.T."/>
            <person name="Muthupalani S."/>
            <person name="Sheh A."/>
            <person name="Feng Y."/>
            <person name="Gong G."/>
            <person name="Vandamme P."/>
            <person name="Holcombe H.R."/>
            <person name="Paster B.J."/>
            <person name="Fox J.G."/>
        </authorList>
    </citation>
    <scope>NUCLEOTIDE SEQUENCE [LARGE SCALE GENOMIC DNA]</scope>
    <source>
        <strain evidence="3 4">MIT 97-6194</strain>
    </source>
</reference>
<reference evidence="3" key="3">
    <citation type="submission" date="2018-04" db="EMBL/GenBank/DDBJ databases">
        <authorList>
            <person name="Sheh A."/>
            <person name="Shen Z."/>
            <person name="Mannion A.J."/>
            <person name="Fox J.G."/>
        </authorList>
    </citation>
    <scope>NUCLEOTIDE SEQUENCE</scope>
    <source>
        <strain evidence="3">MIT 97-6194</strain>
    </source>
</reference>
<proteinExistence type="predicted"/>
<evidence type="ECO:0000313" key="2">
    <source>
        <dbReference type="EMBL" id="MWV68921.1"/>
    </source>
</evidence>
<dbReference type="AlphaFoldDB" id="A0A347VRV7"/>
<keyword evidence="1" id="KW-1133">Transmembrane helix</keyword>
<keyword evidence="4" id="KW-1185">Reference proteome</keyword>
<reference evidence="2 5" key="4">
    <citation type="submission" date="2019-12" db="EMBL/GenBank/DDBJ databases">
        <title>Multi-Generational Helicobacter saguini Isolates.</title>
        <authorList>
            <person name="Mannion A."/>
            <person name="Shen Z."/>
            <person name="Fox J.G."/>
        </authorList>
    </citation>
    <scope>NUCLEOTIDE SEQUENCE [LARGE SCALE GENOMIC DNA]</scope>
    <source>
        <strain evidence="2">16-048</strain>
        <strain evidence="5">16-048 (F4)</strain>
    </source>
</reference>
<dbReference type="EMBL" id="QBIU01000001">
    <property type="protein sequence ID" value="MWV68921.1"/>
    <property type="molecule type" value="Genomic_DNA"/>
</dbReference>
<evidence type="ECO:0000313" key="5">
    <source>
        <dbReference type="Proteomes" id="UP000477070"/>
    </source>
</evidence>